<dbReference type="Proteomes" id="UP000567293">
    <property type="component" value="Unassembled WGS sequence"/>
</dbReference>
<reference evidence="1" key="1">
    <citation type="submission" date="2020-06" db="EMBL/GenBank/DDBJ databases">
        <title>Legume-microbial interactions unlock mineral nutrients during tropical forest succession.</title>
        <authorList>
            <person name="Epihov D.Z."/>
        </authorList>
    </citation>
    <scope>NUCLEOTIDE SEQUENCE [LARGE SCALE GENOMIC DNA]</scope>
    <source>
        <strain evidence="1">Pan2503</strain>
    </source>
</reference>
<dbReference type="EMBL" id="JACDQQ010001315">
    <property type="protein sequence ID" value="MBA0086021.1"/>
    <property type="molecule type" value="Genomic_DNA"/>
</dbReference>
<feature type="non-terminal residue" evidence="1">
    <location>
        <position position="199"/>
    </location>
</feature>
<name>A0A7V8NRC8_9BACT</name>
<sequence length="199" mass="20323">MAVLRKRELSKGILKILMAAGSIAALTLGLLAPAVWADNPPSGDSVGTIEGESISVEGPMSVESVRGQVKTMLRSGSDVHVKSGQARIELIEGGSITICGPAHFSVLKSRGSLTVALDSGTIHALIEGSLALTVYTAQIQARPLAIGGGAQDVLAGLDSSGVMCIRASKGAVRVEQQLTGQSVLIPQSGDVTITNGQLD</sequence>
<evidence type="ECO:0000313" key="2">
    <source>
        <dbReference type="Proteomes" id="UP000567293"/>
    </source>
</evidence>
<gene>
    <name evidence="1" type="ORF">HRJ53_13565</name>
</gene>
<comment type="caution">
    <text evidence="1">The sequence shown here is derived from an EMBL/GenBank/DDBJ whole genome shotgun (WGS) entry which is preliminary data.</text>
</comment>
<protein>
    <submittedName>
        <fullName evidence="1">Uncharacterized protein</fullName>
    </submittedName>
</protein>
<accession>A0A7V8NRC8</accession>
<organism evidence="1 2">
    <name type="scientific">Candidatus Acidiferrum panamense</name>
    <dbReference type="NCBI Taxonomy" id="2741543"/>
    <lineage>
        <taxon>Bacteria</taxon>
        <taxon>Pseudomonadati</taxon>
        <taxon>Acidobacteriota</taxon>
        <taxon>Terriglobia</taxon>
        <taxon>Candidatus Acidiferrales</taxon>
        <taxon>Candidatus Acidiferrum</taxon>
    </lineage>
</organism>
<proteinExistence type="predicted"/>
<keyword evidence="2" id="KW-1185">Reference proteome</keyword>
<dbReference type="AlphaFoldDB" id="A0A7V8NRC8"/>
<evidence type="ECO:0000313" key="1">
    <source>
        <dbReference type="EMBL" id="MBA0086021.1"/>
    </source>
</evidence>